<keyword evidence="4" id="KW-1185">Reference proteome</keyword>
<feature type="region of interest" description="Disordered" evidence="2">
    <location>
        <begin position="108"/>
        <end position="215"/>
    </location>
</feature>
<feature type="compositionally biased region" description="Polar residues" evidence="2">
    <location>
        <begin position="261"/>
        <end position="286"/>
    </location>
</feature>
<feature type="region of interest" description="Disordered" evidence="2">
    <location>
        <begin position="261"/>
        <end position="321"/>
    </location>
</feature>
<organism evidence="3 4">
    <name type="scientific">Diploscapter pachys</name>
    <dbReference type="NCBI Taxonomy" id="2018661"/>
    <lineage>
        <taxon>Eukaryota</taxon>
        <taxon>Metazoa</taxon>
        <taxon>Ecdysozoa</taxon>
        <taxon>Nematoda</taxon>
        <taxon>Chromadorea</taxon>
        <taxon>Rhabditida</taxon>
        <taxon>Rhabditina</taxon>
        <taxon>Rhabditomorpha</taxon>
        <taxon>Rhabditoidea</taxon>
        <taxon>Rhabditidae</taxon>
        <taxon>Diploscapter</taxon>
    </lineage>
</organism>
<feature type="compositionally biased region" description="Basic and acidic residues" evidence="2">
    <location>
        <begin position="453"/>
        <end position="472"/>
    </location>
</feature>
<dbReference type="PANTHER" id="PTHR22227:SF6">
    <property type="entry name" value="FAMILY WITH SEQUENCE SIMILARITY 122B ISOFORM X1"/>
    <property type="match status" value="1"/>
</dbReference>
<comment type="similarity">
    <text evidence="1">Belongs to the FAM122 family.</text>
</comment>
<dbReference type="InterPro" id="IPR026716">
    <property type="entry name" value="PBIR1/2/3"/>
</dbReference>
<evidence type="ECO:0000313" key="3">
    <source>
        <dbReference type="EMBL" id="PAV86177.1"/>
    </source>
</evidence>
<comment type="caution">
    <text evidence="3">The sequence shown here is derived from an EMBL/GenBank/DDBJ whole genome shotgun (WGS) entry which is preliminary data.</text>
</comment>
<proteinExistence type="inferred from homology"/>
<feature type="region of interest" description="Disordered" evidence="2">
    <location>
        <begin position="55"/>
        <end position="86"/>
    </location>
</feature>
<dbReference type="STRING" id="2018661.A0A2A2LJG2"/>
<feature type="compositionally biased region" description="Low complexity" evidence="2">
    <location>
        <begin position="365"/>
        <end position="387"/>
    </location>
</feature>
<feature type="compositionally biased region" description="Low complexity" evidence="2">
    <location>
        <begin position="59"/>
        <end position="70"/>
    </location>
</feature>
<dbReference type="PANTHER" id="PTHR22227">
    <property type="entry name" value="FAMILY WITH SEQUENCE SIMILARITY 122B ISOFORM X1"/>
    <property type="match status" value="1"/>
</dbReference>
<evidence type="ECO:0000256" key="2">
    <source>
        <dbReference type="SAM" id="MobiDB-lite"/>
    </source>
</evidence>
<sequence length="472" mass="50497">MASRQPLEAGLSAICHLPSELSASTKSIVMASEPKLIVNREDEALPAAIDKDSSLVACSSPTPSNSSFLSEQEPIDTNSASRQSPFLSISQASPCSSLTGFFQRPEFLNLPDSETSSRSSLDGSFMTTAERREKFRTDRKRRVSSDSSSSEESVLTTGAESIDGEDGLSRKSSRGARSDDRPPSIGPGARPIDAPRGIIEKIRRESNCSLDNEASQKVSSGFDDIFIEGSPVGSGEHRHRARSFGVGEPISIVTNNMFMPHSCSPSPTRNPDTHKQCYSPSTQQVVRPNIPYSPSPSPTASPKRPTLISRSASPITSRKRALPSAVVLGDLEIKRACGPSALARTNSTSPLVTDRSFPYPTAVTVTSGSSTLTSAATTSSTAFSAPSPQHQPFAHPNNASEIGVRPLALCRPRRSQPDFDDPLRRSSVDSSCDELPSTPHLSTSDDPMDADDLAERLKAAEEAPLREDGEEL</sequence>
<feature type="compositionally biased region" description="Polar residues" evidence="2">
    <location>
        <begin position="75"/>
        <end position="86"/>
    </location>
</feature>
<dbReference type="OrthoDB" id="10036177at2759"/>
<gene>
    <name evidence="3" type="ORF">WR25_01115</name>
</gene>
<accession>A0A2A2LJG2</accession>
<reference evidence="3 4" key="1">
    <citation type="journal article" date="2017" name="Curr. Biol.">
        <title>Genome architecture and evolution of a unichromosomal asexual nematode.</title>
        <authorList>
            <person name="Fradin H."/>
            <person name="Zegar C."/>
            <person name="Gutwein M."/>
            <person name="Lucas J."/>
            <person name="Kovtun M."/>
            <person name="Corcoran D."/>
            <person name="Baugh L.R."/>
            <person name="Kiontke K."/>
            <person name="Gunsalus K."/>
            <person name="Fitch D.H."/>
            <person name="Piano F."/>
        </authorList>
    </citation>
    <scope>NUCLEOTIDE SEQUENCE [LARGE SCALE GENOMIC DNA]</scope>
    <source>
        <strain evidence="3">PF1309</strain>
    </source>
</reference>
<evidence type="ECO:0000313" key="4">
    <source>
        <dbReference type="Proteomes" id="UP000218231"/>
    </source>
</evidence>
<feature type="compositionally biased region" description="Polar residues" evidence="2">
    <location>
        <begin position="112"/>
        <end position="127"/>
    </location>
</feature>
<dbReference type="AlphaFoldDB" id="A0A2A2LJG2"/>
<name>A0A2A2LJG2_9BILA</name>
<protein>
    <submittedName>
        <fullName evidence="3">Uncharacterized protein</fullName>
    </submittedName>
</protein>
<dbReference type="EMBL" id="LIAE01006698">
    <property type="protein sequence ID" value="PAV86177.1"/>
    <property type="molecule type" value="Genomic_DNA"/>
</dbReference>
<feature type="compositionally biased region" description="Basic and acidic residues" evidence="2">
    <location>
        <begin position="415"/>
        <end position="427"/>
    </location>
</feature>
<feature type="region of interest" description="Disordered" evidence="2">
    <location>
        <begin position="365"/>
        <end position="472"/>
    </location>
</feature>
<evidence type="ECO:0000256" key="1">
    <source>
        <dbReference type="ARBA" id="ARBA00006725"/>
    </source>
</evidence>
<dbReference type="Proteomes" id="UP000218231">
    <property type="component" value="Unassembled WGS sequence"/>
</dbReference>
<dbReference type="GO" id="GO:0004865">
    <property type="term" value="F:protein serine/threonine phosphatase inhibitor activity"/>
    <property type="evidence" value="ECO:0007669"/>
    <property type="project" value="InterPro"/>
</dbReference>